<dbReference type="PROSITE" id="PS51039">
    <property type="entry name" value="ZF_AN1"/>
    <property type="match status" value="1"/>
</dbReference>
<dbReference type="GO" id="GO:0008270">
    <property type="term" value="F:zinc ion binding"/>
    <property type="evidence" value="ECO:0007669"/>
    <property type="project" value="UniProtKB-KW"/>
</dbReference>
<dbReference type="AlphaFoldDB" id="A0A843WED8"/>
<dbReference type="Proteomes" id="UP000652761">
    <property type="component" value="Unassembled WGS sequence"/>
</dbReference>
<dbReference type="Gene3D" id="4.10.1110.10">
    <property type="entry name" value="AN1-like Zinc finger"/>
    <property type="match status" value="1"/>
</dbReference>
<dbReference type="FunFam" id="4.10.1110.10:FF:000001">
    <property type="entry name" value="Zinc finger AN1-type containing 6"/>
    <property type="match status" value="1"/>
</dbReference>
<name>A0A843WED8_COLES</name>
<dbReference type="SUPFAM" id="SSF118310">
    <property type="entry name" value="AN1-like Zinc finger"/>
    <property type="match status" value="1"/>
</dbReference>
<comment type="caution">
    <text evidence="10">The sequence shown here is derived from an EMBL/GenBank/DDBJ whole genome shotgun (WGS) entry which is preliminary data.</text>
</comment>
<keyword evidence="4" id="KW-0862">Zinc</keyword>
<feature type="domain" description="AN1-type" evidence="9">
    <location>
        <begin position="180"/>
        <end position="226"/>
    </location>
</feature>
<keyword evidence="2" id="KW-0479">Metal-binding</keyword>
<feature type="region of interest" description="Disordered" evidence="7">
    <location>
        <begin position="110"/>
        <end position="167"/>
    </location>
</feature>
<dbReference type="SMART" id="SM00154">
    <property type="entry name" value="ZnF_AN1"/>
    <property type="match status" value="1"/>
</dbReference>
<feature type="transmembrane region" description="Helical" evidence="8">
    <location>
        <begin position="68"/>
        <end position="87"/>
    </location>
</feature>
<dbReference type="InterPro" id="IPR035896">
    <property type="entry name" value="AN1-like_Znf"/>
</dbReference>
<protein>
    <recommendedName>
        <fullName evidence="9">AN1-type domain-containing protein</fullName>
    </recommendedName>
</protein>
<evidence type="ECO:0000256" key="4">
    <source>
        <dbReference type="ARBA" id="ARBA00022833"/>
    </source>
</evidence>
<dbReference type="GO" id="GO:0016567">
    <property type="term" value="P:protein ubiquitination"/>
    <property type="evidence" value="ECO:0007669"/>
    <property type="project" value="TreeGrafter"/>
</dbReference>
<evidence type="ECO:0000256" key="5">
    <source>
        <dbReference type="ARBA" id="ARBA00023016"/>
    </source>
</evidence>
<evidence type="ECO:0000256" key="3">
    <source>
        <dbReference type="ARBA" id="ARBA00022771"/>
    </source>
</evidence>
<organism evidence="10 11">
    <name type="scientific">Colocasia esculenta</name>
    <name type="common">Wild taro</name>
    <name type="synonym">Arum esculentum</name>
    <dbReference type="NCBI Taxonomy" id="4460"/>
    <lineage>
        <taxon>Eukaryota</taxon>
        <taxon>Viridiplantae</taxon>
        <taxon>Streptophyta</taxon>
        <taxon>Embryophyta</taxon>
        <taxon>Tracheophyta</taxon>
        <taxon>Spermatophyta</taxon>
        <taxon>Magnoliopsida</taxon>
        <taxon>Liliopsida</taxon>
        <taxon>Araceae</taxon>
        <taxon>Aroideae</taxon>
        <taxon>Colocasieae</taxon>
        <taxon>Colocasia</taxon>
    </lineage>
</organism>
<evidence type="ECO:0000259" key="9">
    <source>
        <dbReference type="PROSITE" id="PS51039"/>
    </source>
</evidence>
<evidence type="ECO:0000313" key="10">
    <source>
        <dbReference type="EMBL" id="MQM09733.1"/>
    </source>
</evidence>
<gene>
    <name evidence="10" type="ORF">Taro_042616</name>
</gene>
<dbReference type="EMBL" id="NMUH01004459">
    <property type="protein sequence ID" value="MQM09733.1"/>
    <property type="molecule type" value="Genomic_DNA"/>
</dbReference>
<keyword evidence="8" id="KW-0812">Transmembrane</keyword>
<dbReference type="InterPro" id="IPR000058">
    <property type="entry name" value="Znf_AN1"/>
</dbReference>
<feature type="compositionally biased region" description="Low complexity" evidence="7">
    <location>
        <begin position="117"/>
        <end position="139"/>
    </location>
</feature>
<dbReference type="Pfam" id="PF01428">
    <property type="entry name" value="zf-AN1"/>
    <property type="match status" value="1"/>
</dbReference>
<evidence type="ECO:0000256" key="7">
    <source>
        <dbReference type="SAM" id="MobiDB-lite"/>
    </source>
</evidence>
<keyword evidence="3 6" id="KW-0863">Zinc-finger</keyword>
<reference evidence="10" key="1">
    <citation type="submission" date="2017-07" db="EMBL/GenBank/DDBJ databases">
        <title>Taro Niue Genome Assembly and Annotation.</title>
        <authorList>
            <person name="Atibalentja N."/>
            <person name="Keating K."/>
            <person name="Fields C.J."/>
        </authorList>
    </citation>
    <scope>NUCLEOTIDE SEQUENCE</scope>
    <source>
        <strain evidence="10">Niue_2</strain>
        <tissue evidence="10">Leaf</tissue>
    </source>
</reference>
<accession>A0A843WED8</accession>
<keyword evidence="8" id="KW-1133">Transmembrane helix</keyword>
<comment type="function">
    <text evidence="1">May be involved in environmental stress response.</text>
</comment>
<keyword evidence="11" id="KW-1185">Reference proteome</keyword>
<feature type="compositionally biased region" description="Low complexity" evidence="7">
    <location>
        <begin position="154"/>
        <end position="165"/>
    </location>
</feature>
<dbReference type="GO" id="GO:0004842">
    <property type="term" value="F:ubiquitin-protein transferase activity"/>
    <property type="evidence" value="ECO:0007669"/>
    <property type="project" value="TreeGrafter"/>
</dbReference>
<evidence type="ECO:0000256" key="8">
    <source>
        <dbReference type="SAM" id="Phobius"/>
    </source>
</evidence>
<proteinExistence type="predicted"/>
<keyword evidence="8" id="KW-0472">Membrane</keyword>
<keyword evidence="5" id="KW-0346">Stress response</keyword>
<evidence type="ECO:0000256" key="2">
    <source>
        <dbReference type="ARBA" id="ARBA00022723"/>
    </source>
</evidence>
<dbReference type="PANTHER" id="PTHR10634:SF22">
    <property type="entry name" value="ZINC FINGER A20 AND AN1 DOMAIN-CONTAINING STRESS-ASSOCIATED PROTEIN 5"/>
    <property type="match status" value="1"/>
</dbReference>
<evidence type="ECO:0000256" key="1">
    <source>
        <dbReference type="ARBA" id="ARBA00003732"/>
    </source>
</evidence>
<sequence length="245" mass="25624">MSEREQSTDSTEVVGKLSAGVIFAGAGAGWWAKAVVQGLLPQASPSPHFLLFLPHPIPNTPPSSSSPLLLLFLFGHWILCGGLVAAISPNPGLLTLPSEKYEGMAGESCNLDKEEAPSTSSPSPASPTPAAAAAAASPSLFPKPPTQRTPGTPASEPGGAAAAACGREERREEEEALLVGRSASRCSSCQRRVGLTGFRCRCGVLFCARHRHADSHDCSFDYKAAGRDEISRANPLIRAAKIIKI</sequence>
<evidence type="ECO:0000313" key="11">
    <source>
        <dbReference type="Proteomes" id="UP000652761"/>
    </source>
</evidence>
<evidence type="ECO:0000256" key="6">
    <source>
        <dbReference type="PROSITE-ProRule" id="PRU00449"/>
    </source>
</evidence>
<dbReference type="OrthoDB" id="428577at2759"/>
<dbReference type="PANTHER" id="PTHR10634">
    <property type="entry name" value="AN1-TYPE ZINC FINGER PROTEIN"/>
    <property type="match status" value="1"/>
</dbReference>
<dbReference type="InterPro" id="IPR050652">
    <property type="entry name" value="AN1_A20_ZnFinger"/>
</dbReference>